<name>A0ABX0MVU7_9BURK</name>
<keyword evidence="3" id="KW-1185">Reference proteome</keyword>
<organism evidence="2 3">
    <name type="scientific">Massilia genomosp. 1</name>
    <dbReference type="NCBI Taxonomy" id="2609280"/>
    <lineage>
        <taxon>Bacteria</taxon>
        <taxon>Pseudomonadati</taxon>
        <taxon>Pseudomonadota</taxon>
        <taxon>Betaproteobacteria</taxon>
        <taxon>Burkholderiales</taxon>
        <taxon>Oxalobacteraceae</taxon>
        <taxon>Telluria group</taxon>
        <taxon>Massilia</taxon>
    </lineage>
</organism>
<evidence type="ECO:0000313" key="2">
    <source>
        <dbReference type="EMBL" id="NHZ66818.1"/>
    </source>
</evidence>
<proteinExistence type="predicted"/>
<reference evidence="2 3" key="1">
    <citation type="submission" date="2019-10" db="EMBL/GenBank/DDBJ databases">
        <title>Taxonomy of Antarctic Massilia spp.: description of Massilia rubra sp. nov., Massilia aquatica sp. nov., Massilia mucilaginosa sp. nov., Massilia frigida sp. nov. isolated from streams, lakes and regoliths.</title>
        <authorList>
            <person name="Holochova P."/>
            <person name="Sedlacek I."/>
            <person name="Kralova S."/>
            <person name="Maslanova I."/>
            <person name="Busse H.-J."/>
            <person name="Stankova E."/>
            <person name="Vrbovska V."/>
            <person name="Kovarovic V."/>
            <person name="Bartak M."/>
            <person name="Svec P."/>
            <person name="Pantucek R."/>
        </authorList>
    </citation>
    <scope>NUCLEOTIDE SEQUENCE [LARGE SCALE GENOMIC DNA]</scope>
    <source>
        <strain evidence="2 3">CCM 8694</strain>
    </source>
</reference>
<feature type="domain" description="DUF4158" evidence="1">
    <location>
        <begin position="2"/>
        <end position="164"/>
    </location>
</feature>
<gene>
    <name evidence="2" type="ORF">F1735_31815</name>
</gene>
<evidence type="ECO:0000313" key="3">
    <source>
        <dbReference type="Proteomes" id="UP000610594"/>
    </source>
</evidence>
<dbReference type="EMBL" id="WHJF01000175">
    <property type="protein sequence ID" value="NHZ66818.1"/>
    <property type="molecule type" value="Genomic_DNA"/>
</dbReference>
<sequence>MSSIHETAYPRFKPDLTQRELEDVYAPSNDDSKFIRRNAKTAAAKLYLALLLKTVMRLGYFPMLHEIPAPIVSFIGKKIGVGSIPARDLLEEEKRHHSRVRCMESIRAYVKIRPITGETHTAILSAATEAAQTKQELADIINVIIEELVRQRFELPAFTTLNRKAFAVRSQVNDRYFRTLASPLPEAVINRFDEMLTPAPVRGMSGWQQMKQDPKKPTNTEVRIYLQHLQWLKSWSTELPAVAHIPVVKRSQYVHEARALDVADMKAW</sequence>
<dbReference type="Pfam" id="PF13700">
    <property type="entry name" value="DUF4158"/>
    <property type="match status" value="1"/>
</dbReference>
<dbReference type="InterPro" id="IPR025296">
    <property type="entry name" value="DUF4158"/>
</dbReference>
<protein>
    <submittedName>
        <fullName evidence="2">DUF4158 domain-containing protein</fullName>
    </submittedName>
</protein>
<dbReference type="Proteomes" id="UP000610594">
    <property type="component" value="Unassembled WGS sequence"/>
</dbReference>
<accession>A0ABX0MVU7</accession>
<evidence type="ECO:0000259" key="1">
    <source>
        <dbReference type="Pfam" id="PF13700"/>
    </source>
</evidence>
<comment type="caution">
    <text evidence="2">The sequence shown here is derived from an EMBL/GenBank/DDBJ whole genome shotgun (WGS) entry which is preliminary data.</text>
</comment>
<dbReference type="RefSeq" id="WP_167240834.1">
    <property type="nucleotide sequence ID" value="NZ_WHJF01000175.1"/>
</dbReference>